<reference evidence="3 4" key="1">
    <citation type="submission" date="2024-08" db="EMBL/GenBank/DDBJ databases">
        <authorList>
            <person name="Cucini C."/>
            <person name="Frati F."/>
        </authorList>
    </citation>
    <scope>NUCLEOTIDE SEQUENCE [LARGE SCALE GENOMIC DNA]</scope>
</reference>
<evidence type="ECO:0000313" key="3">
    <source>
        <dbReference type="EMBL" id="CAL8092718.1"/>
    </source>
</evidence>
<organism evidence="3 4">
    <name type="scientific">Orchesella dallaii</name>
    <dbReference type="NCBI Taxonomy" id="48710"/>
    <lineage>
        <taxon>Eukaryota</taxon>
        <taxon>Metazoa</taxon>
        <taxon>Ecdysozoa</taxon>
        <taxon>Arthropoda</taxon>
        <taxon>Hexapoda</taxon>
        <taxon>Collembola</taxon>
        <taxon>Entomobryomorpha</taxon>
        <taxon>Entomobryoidea</taxon>
        <taxon>Orchesellidae</taxon>
        <taxon>Orchesellinae</taxon>
        <taxon>Orchesella</taxon>
    </lineage>
</organism>
<feature type="compositionally biased region" description="Basic and acidic residues" evidence="1">
    <location>
        <begin position="190"/>
        <end position="201"/>
    </location>
</feature>
<protein>
    <submittedName>
        <fullName evidence="3">Uncharacterized protein</fullName>
    </submittedName>
</protein>
<proteinExistence type="predicted"/>
<evidence type="ECO:0000313" key="4">
    <source>
        <dbReference type="Proteomes" id="UP001642540"/>
    </source>
</evidence>
<feature type="compositionally biased region" description="Low complexity" evidence="1">
    <location>
        <begin position="209"/>
        <end position="218"/>
    </location>
</feature>
<feature type="compositionally biased region" description="Basic and acidic residues" evidence="1">
    <location>
        <begin position="260"/>
        <end position="272"/>
    </location>
</feature>
<comment type="caution">
    <text evidence="3">The sequence shown here is derived from an EMBL/GenBank/DDBJ whole genome shotgun (WGS) entry which is preliminary data.</text>
</comment>
<evidence type="ECO:0000256" key="1">
    <source>
        <dbReference type="SAM" id="MobiDB-lite"/>
    </source>
</evidence>
<feature type="compositionally biased region" description="Pro residues" evidence="1">
    <location>
        <begin position="98"/>
        <end position="112"/>
    </location>
</feature>
<feature type="compositionally biased region" description="Basic residues" evidence="1">
    <location>
        <begin position="86"/>
        <end position="97"/>
    </location>
</feature>
<feature type="region of interest" description="Disordered" evidence="1">
    <location>
        <begin position="131"/>
        <end position="295"/>
    </location>
</feature>
<keyword evidence="4" id="KW-1185">Reference proteome</keyword>
<sequence length="482" mass="54892">MYKEFQKVWVIYLITSYTIFTLPEPVFSQINPTGPMYVRSANSTSTTTEGPTGRDASDGIVEPIALASSFVPSQQLETLIAEASSHHHGRGVHRKHPPQLPRPPRWHPPPLSLSPHKKAVLIKKPFNNKIHVPKSHRDHSPHQHHKEHEKSSHPPRHLNRERDHESEGKHKHRLHSHEDSHTSQKKHDRHSLEVSHNSHEQKHYHRKVSAISSESSTKGSGGSGSISSKRDRSNTEPNKSFIEDEFYRGGNSGTTGNSVQDERFYSDERVSREVSPTSIRSPNFPYKDGGAPLPFPKPPKPVQLSYYYDSDDGKDLKDLVHNHHLRRRKDCDGLDNFVYDLEIIAFFLGLIAAGIGFYADVIPFFNEGVKISYNNDLINPGGDGIDFPHEYWPIKGPTKAHIHKRTIQIGTDQDNQREVLSVAGEFIGGAGLILSFIGLFPSIIEKFFYSLDWWFGKRGLWKQYLYTYKCEIHPYPQPGWGR</sequence>
<feature type="region of interest" description="Disordered" evidence="1">
    <location>
        <begin position="83"/>
        <end position="114"/>
    </location>
</feature>
<keyword evidence="2" id="KW-0812">Transmembrane</keyword>
<dbReference type="EMBL" id="CAXLJM020000025">
    <property type="protein sequence ID" value="CAL8092718.1"/>
    <property type="molecule type" value="Genomic_DNA"/>
</dbReference>
<accession>A0ABP1QEA1</accession>
<keyword evidence="2" id="KW-1133">Transmembrane helix</keyword>
<feature type="transmembrane region" description="Helical" evidence="2">
    <location>
        <begin position="337"/>
        <end position="359"/>
    </location>
</feature>
<keyword evidence="2" id="KW-0472">Membrane</keyword>
<evidence type="ECO:0000256" key="2">
    <source>
        <dbReference type="SAM" id="Phobius"/>
    </source>
</evidence>
<feature type="transmembrane region" description="Helical" evidence="2">
    <location>
        <begin position="426"/>
        <end position="448"/>
    </location>
</feature>
<dbReference type="Proteomes" id="UP001642540">
    <property type="component" value="Unassembled WGS sequence"/>
</dbReference>
<name>A0ABP1QEA1_9HEXA</name>
<gene>
    <name evidence="3" type="ORF">ODALV1_LOCUS8312</name>
</gene>
<feature type="compositionally biased region" description="Basic and acidic residues" evidence="1">
    <location>
        <begin position="138"/>
        <end position="168"/>
    </location>
</feature>